<dbReference type="InterPro" id="IPR025929">
    <property type="entry name" value="INSIG_fam"/>
</dbReference>
<dbReference type="Proteomes" id="UP000515788">
    <property type="component" value="Chromosome 4"/>
</dbReference>
<accession>A0A7G3ZGW3</accession>
<proteinExistence type="inferred from homology"/>
<feature type="region of interest" description="Disordered" evidence="7">
    <location>
        <begin position="1"/>
        <end position="32"/>
    </location>
</feature>
<dbReference type="PANTHER" id="PTHR15301">
    <property type="entry name" value="INSULIN-INDUCED GENE 1"/>
    <property type="match status" value="1"/>
</dbReference>
<keyword evidence="5 8" id="KW-1133">Transmembrane helix</keyword>
<evidence type="ECO:0000313" key="10">
    <source>
        <dbReference type="Proteomes" id="UP000515788"/>
    </source>
</evidence>
<organism evidence="9 10">
    <name type="scientific">Torulaspora globosa</name>
    <dbReference type="NCBI Taxonomy" id="48254"/>
    <lineage>
        <taxon>Eukaryota</taxon>
        <taxon>Fungi</taxon>
        <taxon>Dikarya</taxon>
        <taxon>Ascomycota</taxon>
        <taxon>Saccharomycotina</taxon>
        <taxon>Saccharomycetes</taxon>
        <taxon>Saccharomycetales</taxon>
        <taxon>Saccharomycetaceae</taxon>
        <taxon>Torulaspora</taxon>
    </lineage>
</organism>
<dbReference type="EMBL" id="CP059249">
    <property type="protein sequence ID" value="QLL32749.1"/>
    <property type="molecule type" value="Genomic_DNA"/>
</dbReference>
<dbReference type="GO" id="GO:0005789">
    <property type="term" value="C:endoplasmic reticulum membrane"/>
    <property type="evidence" value="ECO:0007669"/>
    <property type="project" value="UniProtKB-SubCell"/>
</dbReference>
<evidence type="ECO:0000256" key="3">
    <source>
        <dbReference type="ARBA" id="ARBA00022692"/>
    </source>
</evidence>
<dbReference type="KEGG" id="tgb:HG536_0D02710"/>
<feature type="transmembrane region" description="Helical" evidence="8">
    <location>
        <begin position="241"/>
        <end position="259"/>
    </location>
</feature>
<dbReference type="PANTHER" id="PTHR15301:SF3">
    <property type="entry name" value="PROTEIN NSG1-RELATED"/>
    <property type="match status" value="1"/>
</dbReference>
<evidence type="ECO:0008006" key="11">
    <source>
        <dbReference type="Google" id="ProtNLM"/>
    </source>
</evidence>
<protein>
    <recommendedName>
        <fullName evidence="11">Protein NSG2</fullName>
    </recommendedName>
</protein>
<dbReference type="RefSeq" id="XP_037139423.1">
    <property type="nucleotide sequence ID" value="XM_037283527.1"/>
</dbReference>
<evidence type="ECO:0000256" key="7">
    <source>
        <dbReference type="SAM" id="MobiDB-lite"/>
    </source>
</evidence>
<comment type="similarity">
    <text evidence="2">Belongs to the INSIG family.</text>
</comment>
<evidence type="ECO:0000256" key="6">
    <source>
        <dbReference type="ARBA" id="ARBA00023136"/>
    </source>
</evidence>
<keyword evidence="4" id="KW-0256">Endoplasmic reticulum</keyword>
<evidence type="ECO:0000256" key="2">
    <source>
        <dbReference type="ARBA" id="ARBA00007475"/>
    </source>
</evidence>
<comment type="subcellular location">
    <subcellularLocation>
        <location evidence="1">Endoplasmic reticulum membrane</location>
        <topology evidence="1">Multi-pass membrane protein</topology>
    </subcellularLocation>
</comment>
<evidence type="ECO:0000313" key="9">
    <source>
        <dbReference type="EMBL" id="QLL32749.1"/>
    </source>
</evidence>
<feature type="transmembrane region" description="Helical" evidence="8">
    <location>
        <begin position="217"/>
        <end position="234"/>
    </location>
</feature>
<gene>
    <name evidence="9" type="ORF">HG536_0D02710</name>
</gene>
<keyword evidence="3 8" id="KW-0812">Transmembrane</keyword>
<evidence type="ECO:0000256" key="8">
    <source>
        <dbReference type="SAM" id="Phobius"/>
    </source>
</evidence>
<keyword evidence="6 8" id="KW-0472">Membrane</keyword>
<reference evidence="9 10" key="1">
    <citation type="submission" date="2020-06" db="EMBL/GenBank/DDBJ databases">
        <title>The yeast mating-type switching endonuclease HO is a domesticated member of an unorthodox homing genetic element family.</title>
        <authorList>
            <person name="Coughlan A.Y."/>
            <person name="Lombardi L."/>
            <person name="Braun-Galleani S."/>
            <person name="Martos A.R."/>
            <person name="Galeote V."/>
            <person name="Bigey F."/>
            <person name="Dequin S."/>
            <person name="Byrne K.P."/>
            <person name="Wolfe K.H."/>
        </authorList>
    </citation>
    <scope>NUCLEOTIDE SEQUENCE [LARGE SCALE GENOMIC DNA]</scope>
    <source>
        <strain evidence="9 10">CBS764</strain>
    </source>
</reference>
<evidence type="ECO:0000256" key="5">
    <source>
        <dbReference type="ARBA" id="ARBA00022989"/>
    </source>
</evidence>
<dbReference type="OrthoDB" id="205546at2759"/>
<dbReference type="AlphaFoldDB" id="A0A7G3ZGW3"/>
<feature type="transmembrane region" description="Helical" evidence="8">
    <location>
        <begin position="104"/>
        <end position="122"/>
    </location>
</feature>
<sequence length="289" mass="31723">MAKKSHGAANGGRKLGGLSRSRSDIGAKSTESISNLTRPQLYSLYDEDITKSEDTQVYEEIKRSRGESQDDSGLSLEPGLGFSAGPATSVSLEPRVKKQWWTKMVNFVFAMLLLSIAGISYHELSRHLHDNHLLHPDFASRPLSLGVEISNALTGGRIPEWGAYALEGILFGLAIPLMDYIFKTGPSHNSIGSIIRSVNAMLGVTFGIRKVEWSSSLQAAGAWGLLNIILWLLFDSTKSMFIGCSSLGLLACVSCYGDVSDKSQFLYFMDFYFLGLLLFGKLGRYLFSQ</sequence>
<name>A0A7G3ZGW3_9SACH</name>
<dbReference type="Pfam" id="PF07281">
    <property type="entry name" value="INSIG"/>
    <property type="match status" value="1"/>
</dbReference>
<feature type="transmembrane region" description="Helical" evidence="8">
    <location>
        <begin position="265"/>
        <end position="287"/>
    </location>
</feature>
<evidence type="ECO:0000256" key="1">
    <source>
        <dbReference type="ARBA" id="ARBA00004477"/>
    </source>
</evidence>
<dbReference type="GO" id="GO:0016126">
    <property type="term" value="P:sterol biosynthetic process"/>
    <property type="evidence" value="ECO:0007669"/>
    <property type="project" value="TreeGrafter"/>
</dbReference>
<dbReference type="GeneID" id="59325916"/>
<evidence type="ECO:0000256" key="4">
    <source>
        <dbReference type="ARBA" id="ARBA00022824"/>
    </source>
</evidence>
<keyword evidence="10" id="KW-1185">Reference proteome</keyword>